<proteinExistence type="predicted"/>
<dbReference type="EMBL" id="LOCQ01000035">
    <property type="protein sequence ID" value="OBV41320.1"/>
    <property type="molecule type" value="Genomic_DNA"/>
</dbReference>
<dbReference type="AlphaFoldDB" id="A0A1A7C973"/>
<organism evidence="1 2">
    <name type="scientific">Janthinobacterium psychrotolerans</name>
    <dbReference type="NCBI Taxonomy" id="1747903"/>
    <lineage>
        <taxon>Bacteria</taxon>
        <taxon>Pseudomonadati</taxon>
        <taxon>Pseudomonadota</taxon>
        <taxon>Betaproteobacteria</taxon>
        <taxon>Burkholderiales</taxon>
        <taxon>Oxalobacteraceae</taxon>
        <taxon>Janthinobacterium</taxon>
    </lineage>
</organism>
<keyword evidence="2" id="KW-1185">Reference proteome</keyword>
<evidence type="ECO:0000313" key="1">
    <source>
        <dbReference type="EMBL" id="OBV41320.1"/>
    </source>
</evidence>
<accession>A0A1A7C973</accession>
<gene>
    <name evidence="1" type="ORF">ASR47_102826</name>
</gene>
<protein>
    <submittedName>
        <fullName evidence="1">Uncharacterized protein</fullName>
    </submittedName>
</protein>
<sequence length="352" mass="39825">MAQVLPQVTSGMHGLGLENESLQQLYAAIHRAFRQRRSLLLLNLESQVRLAELPWVNAIESFRRKDLSAATASRQALQQIVILTLEHFPHAILPNKLVREIADLASRAGLAIPLVEELASDIFMGEFGSKFARAAKLACGMLQGSLYADYYEIDAAQIESLQDSHAREPAPKRQVKAGFAQLCAQRAGVQLGQWRPASNGMIIEQQQILTTHNLAALISGLQLKNSLQNRFRDMAQSCFRWICARNQLQLVDWHAKLIRVKNSAYAWRQMVFFLSMLPPAELKLTLDWMEEHYKQQSEQFQLRYRPVLDGLTSCASARMSSAPLSMEKQGRQFLGWSETGHWLLRQAEDEGV</sequence>
<dbReference type="PATRIC" id="fig|1747903.4.peg.4999"/>
<reference evidence="1 2" key="1">
    <citation type="submission" date="2016-04" db="EMBL/GenBank/DDBJ databases">
        <title>Draft genome sequence of Janthinobacterium psychrotolerans sp. nov., isolated from freshwater sediments in Denmark.</title>
        <authorList>
            <person name="Gong X."/>
            <person name="Skrivergaard S."/>
            <person name="Korsgaard B.S."/>
            <person name="Schreiber L."/>
            <person name="Marshall I.P."/>
            <person name="Finster K."/>
            <person name="Schramm A."/>
        </authorList>
    </citation>
    <scope>NUCLEOTIDE SEQUENCE [LARGE SCALE GENOMIC DNA]</scope>
    <source>
        <strain evidence="1 2">S3-2</strain>
    </source>
</reference>
<dbReference type="STRING" id="1747903.ASR47_102826"/>
<name>A0A1A7C973_9BURK</name>
<comment type="caution">
    <text evidence="1">The sequence shown here is derived from an EMBL/GenBank/DDBJ whole genome shotgun (WGS) entry which is preliminary data.</text>
</comment>
<evidence type="ECO:0000313" key="2">
    <source>
        <dbReference type="Proteomes" id="UP000092713"/>
    </source>
</evidence>
<dbReference type="Proteomes" id="UP000092713">
    <property type="component" value="Unassembled WGS sequence"/>
</dbReference>